<feature type="transmembrane region" description="Helical" evidence="1">
    <location>
        <begin position="129"/>
        <end position="151"/>
    </location>
</feature>
<gene>
    <name evidence="3" type="ORF">MJG50_17855</name>
</gene>
<dbReference type="Proteomes" id="UP001431131">
    <property type="component" value="Unassembled WGS sequence"/>
</dbReference>
<dbReference type="RefSeq" id="WP_240257122.1">
    <property type="nucleotide sequence ID" value="NZ_JAKTTI010000035.1"/>
</dbReference>
<keyword evidence="3" id="KW-0378">Hydrolase</keyword>
<evidence type="ECO:0000313" key="3">
    <source>
        <dbReference type="EMBL" id="MCH1627202.1"/>
    </source>
</evidence>
<dbReference type="GO" id="GO:0080120">
    <property type="term" value="P:CAAX-box protein maturation"/>
    <property type="evidence" value="ECO:0007669"/>
    <property type="project" value="UniProtKB-ARBA"/>
</dbReference>
<keyword evidence="1" id="KW-0472">Membrane</keyword>
<keyword evidence="4" id="KW-1185">Reference proteome</keyword>
<feature type="transmembrane region" description="Helical" evidence="1">
    <location>
        <begin position="57"/>
        <end position="75"/>
    </location>
</feature>
<dbReference type="GO" id="GO:0004175">
    <property type="term" value="F:endopeptidase activity"/>
    <property type="evidence" value="ECO:0007669"/>
    <property type="project" value="UniProtKB-ARBA"/>
</dbReference>
<feature type="transmembrane region" description="Helical" evidence="1">
    <location>
        <begin position="96"/>
        <end position="117"/>
    </location>
</feature>
<organism evidence="3 4">
    <name type="scientific">Fredinandcohnia quinoae</name>
    <dbReference type="NCBI Taxonomy" id="2918902"/>
    <lineage>
        <taxon>Bacteria</taxon>
        <taxon>Bacillati</taxon>
        <taxon>Bacillota</taxon>
        <taxon>Bacilli</taxon>
        <taxon>Bacillales</taxon>
        <taxon>Bacillaceae</taxon>
        <taxon>Fredinandcohnia</taxon>
    </lineage>
</organism>
<evidence type="ECO:0000256" key="1">
    <source>
        <dbReference type="SAM" id="Phobius"/>
    </source>
</evidence>
<feature type="transmembrane region" description="Helical" evidence="1">
    <location>
        <begin position="220"/>
        <end position="237"/>
    </location>
</feature>
<feature type="transmembrane region" description="Helical" evidence="1">
    <location>
        <begin position="163"/>
        <end position="182"/>
    </location>
</feature>
<feature type="transmembrane region" description="Helical" evidence="1">
    <location>
        <begin position="257"/>
        <end position="280"/>
    </location>
</feature>
<protein>
    <submittedName>
        <fullName evidence="3">CPBP family intramembrane metalloprotease</fullName>
    </submittedName>
</protein>
<dbReference type="Pfam" id="PF02517">
    <property type="entry name" value="Rce1-like"/>
    <property type="match status" value="1"/>
</dbReference>
<evidence type="ECO:0000259" key="2">
    <source>
        <dbReference type="Pfam" id="PF02517"/>
    </source>
</evidence>
<accession>A0AAW5EBF2</accession>
<feature type="transmembrane region" description="Helical" evidence="1">
    <location>
        <begin position="20"/>
        <end position="41"/>
    </location>
</feature>
<dbReference type="PANTHER" id="PTHR39430">
    <property type="entry name" value="MEMBRANE-ASSOCIATED PROTEASE-RELATED"/>
    <property type="match status" value="1"/>
</dbReference>
<feature type="transmembrane region" description="Helical" evidence="1">
    <location>
        <begin position="188"/>
        <end position="208"/>
    </location>
</feature>
<reference evidence="3" key="1">
    <citation type="submission" date="2022-02" db="EMBL/GenBank/DDBJ databases">
        <title>Fredinandcohnia quinoae sp. nov. isolated from Chenopodium quinoa seeds.</title>
        <authorList>
            <person name="Saati-Santamaria Z."/>
            <person name="Flores-Felix J.D."/>
            <person name="Igual J.M."/>
            <person name="Velazquez E."/>
            <person name="Garcia-Fraile P."/>
            <person name="Martinez-Molina E."/>
        </authorList>
    </citation>
    <scope>NUCLEOTIDE SEQUENCE</scope>
    <source>
        <strain evidence="3">SECRCQ15</strain>
    </source>
</reference>
<dbReference type="InterPro" id="IPR003675">
    <property type="entry name" value="Rce1/LyrA-like_dom"/>
</dbReference>
<keyword evidence="1" id="KW-1133">Transmembrane helix</keyword>
<keyword evidence="3" id="KW-0482">Metalloprotease</keyword>
<comment type="caution">
    <text evidence="3">The sequence shown here is derived from an EMBL/GenBank/DDBJ whole genome shotgun (WGS) entry which is preliminary data.</text>
</comment>
<keyword evidence="1" id="KW-0812">Transmembrane</keyword>
<sequence>MAHYKLQKKEFHQGKKKLWLYSFIQFPLVWMVLGAIVIILADSQLSSLVGGSKGFESIGLAIVECAVAVILYLLTMKCLANRRVSELALKSAIPEVAFGVLIGLIFISISTLIIFLLDGYSFKWLSASVSSVLLPAIATALGAAFVEELLFRGIAFQAIESMIGRWTALAVTSLFFGIAHLGNPGATIWSAVAIVIQAGVLLGSAFLWRRSLWFVIGIHFAWNAIEELLGIPVSGHPSTGLFSAEVTGPFILTGGDFGIEASVVPVIISLLLAIPMLILAKTNKKQS</sequence>
<evidence type="ECO:0000313" key="4">
    <source>
        <dbReference type="Proteomes" id="UP001431131"/>
    </source>
</evidence>
<name>A0AAW5EBF2_9BACI</name>
<dbReference type="GO" id="GO:0008237">
    <property type="term" value="F:metallopeptidase activity"/>
    <property type="evidence" value="ECO:0007669"/>
    <property type="project" value="UniProtKB-KW"/>
</dbReference>
<dbReference type="EMBL" id="JAKTTI010000035">
    <property type="protein sequence ID" value="MCH1627202.1"/>
    <property type="molecule type" value="Genomic_DNA"/>
</dbReference>
<keyword evidence="3" id="KW-0645">Protease</keyword>
<feature type="domain" description="CAAX prenyl protease 2/Lysostaphin resistance protein A-like" evidence="2">
    <location>
        <begin position="132"/>
        <end position="225"/>
    </location>
</feature>
<dbReference type="AlphaFoldDB" id="A0AAW5EBF2"/>
<proteinExistence type="predicted"/>
<dbReference type="PANTHER" id="PTHR39430:SF1">
    <property type="entry name" value="PROTEASE"/>
    <property type="match status" value="1"/>
</dbReference>